<evidence type="ECO:0000313" key="1">
    <source>
        <dbReference type="EMBL" id="GJF00541.1"/>
    </source>
</evidence>
<dbReference type="EMBL" id="BPQB01000163">
    <property type="protein sequence ID" value="GJF00541.1"/>
    <property type="molecule type" value="Genomic_DNA"/>
</dbReference>
<gene>
    <name evidence="1" type="ORF">PsYK624_168340</name>
</gene>
<dbReference type="PANTHER" id="PTHR15503">
    <property type="entry name" value="LDOC1 RELATED"/>
    <property type="match status" value="1"/>
</dbReference>
<dbReference type="AlphaFoldDB" id="A0A9P3LML2"/>
<dbReference type="OrthoDB" id="2729552at2759"/>
<dbReference type="Proteomes" id="UP000703269">
    <property type="component" value="Unassembled WGS sequence"/>
</dbReference>
<comment type="caution">
    <text evidence="1">The sequence shown here is derived from an EMBL/GenBank/DDBJ whole genome shotgun (WGS) entry which is preliminary data.</text>
</comment>
<keyword evidence="2" id="KW-1185">Reference proteome</keyword>
<dbReference type="SUPFAM" id="SSF56672">
    <property type="entry name" value="DNA/RNA polymerases"/>
    <property type="match status" value="1"/>
</dbReference>
<organism evidence="1 2">
    <name type="scientific">Phanerochaete sordida</name>
    <dbReference type="NCBI Taxonomy" id="48140"/>
    <lineage>
        <taxon>Eukaryota</taxon>
        <taxon>Fungi</taxon>
        <taxon>Dikarya</taxon>
        <taxon>Basidiomycota</taxon>
        <taxon>Agaricomycotina</taxon>
        <taxon>Agaricomycetes</taxon>
        <taxon>Polyporales</taxon>
        <taxon>Phanerochaetaceae</taxon>
        <taxon>Phanerochaete</taxon>
    </lineage>
</organism>
<dbReference type="InterPro" id="IPR021109">
    <property type="entry name" value="Peptidase_aspartic_dom_sf"/>
</dbReference>
<sequence length="201" mass="23289">MDFAVTNLGKSPMFIGYEWLKHHNPSIDWRGGKLVFDRCPDDCGYDVCLLDVEDDEEDYDPEAHLEEGNRLFLLDYVSYLGLNKAHIRAKVTKSQELAERDGQDKVKKTFQEIVPSHYHEFGTVFEKKEFDSLPERRPWDHTIELVPGARPVDCKVYPLSPEEQRQLDDFLEENLCSGRIRPSKSPMASSFFFVKKKDGSL</sequence>
<dbReference type="Gene3D" id="3.10.10.10">
    <property type="entry name" value="HIV Type 1 Reverse Transcriptase, subunit A, domain 1"/>
    <property type="match status" value="1"/>
</dbReference>
<evidence type="ECO:0008006" key="3">
    <source>
        <dbReference type="Google" id="ProtNLM"/>
    </source>
</evidence>
<dbReference type="InterPro" id="IPR032567">
    <property type="entry name" value="RTL1-rel"/>
</dbReference>
<name>A0A9P3LML2_9APHY</name>
<protein>
    <recommendedName>
        <fullName evidence="3">Reverse transcriptase domain-containing protein</fullName>
    </recommendedName>
</protein>
<accession>A0A9P3LML2</accession>
<reference evidence="1 2" key="1">
    <citation type="submission" date="2021-08" db="EMBL/GenBank/DDBJ databases">
        <title>Draft Genome Sequence of Phanerochaete sordida strain YK-624.</title>
        <authorList>
            <person name="Mori T."/>
            <person name="Dohra H."/>
            <person name="Suzuki T."/>
            <person name="Kawagishi H."/>
            <person name="Hirai H."/>
        </authorList>
    </citation>
    <scope>NUCLEOTIDE SEQUENCE [LARGE SCALE GENOMIC DNA]</scope>
    <source>
        <strain evidence="1 2">YK-624</strain>
    </source>
</reference>
<dbReference type="InterPro" id="IPR043502">
    <property type="entry name" value="DNA/RNA_pol_sf"/>
</dbReference>
<proteinExistence type="predicted"/>
<dbReference type="PANTHER" id="PTHR15503:SF22">
    <property type="entry name" value="TRANSPOSON TY3-I GAG POLYPROTEIN"/>
    <property type="match status" value="1"/>
</dbReference>
<evidence type="ECO:0000313" key="2">
    <source>
        <dbReference type="Proteomes" id="UP000703269"/>
    </source>
</evidence>
<dbReference type="Gene3D" id="2.40.70.10">
    <property type="entry name" value="Acid Proteases"/>
    <property type="match status" value="1"/>
</dbReference>